<dbReference type="AlphaFoldDB" id="A0A1B0B3B3"/>
<reference evidence="1" key="2">
    <citation type="submission" date="2020-05" db="UniProtKB">
        <authorList>
            <consortium name="EnsemblMetazoa"/>
        </authorList>
    </citation>
    <scope>IDENTIFICATION</scope>
    <source>
        <strain evidence="1">IAEA</strain>
    </source>
</reference>
<dbReference type="VEuPathDB" id="VectorBase:GPPI017435"/>
<dbReference type="Proteomes" id="UP000092460">
    <property type="component" value="Unassembled WGS sequence"/>
</dbReference>
<proteinExistence type="predicted"/>
<organism evidence="1 2">
    <name type="scientific">Glossina palpalis gambiensis</name>
    <dbReference type="NCBI Taxonomy" id="67801"/>
    <lineage>
        <taxon>Eukaryota</taxon>
        <taxon>Metazoa</taxon>
        <taxon>Ecdysozoa</taxon>
        <taxon>Arthropoda</taxon>
        <taxon>Hexapoda</taxon>
        <taxon>Insecta</taxon>
        <taxon>Pterygota</taxon>
        <taxon>Neoptera</taxon>
        <taxon>Endopterygota</taxon>
        <taxon>Diptera</taxon>
        <taxon>Brachycera</taxon>
        <taxon>Muscomorpha</taxon>
        <taxon>Hippoboscoidea</taxon>
        <taxon>Glossinidae</taxon>
        <taxon>Glossina</taxon>
    </lineage>
</organism>
<dbReference type="EnsemblMetazoa" id="GPPI017435-RA">
    <property type="protein sequence ID" value="GPPI017435-PA"/>
    <property type="gene ID" value="GPPI017435"/>
</dbReference>
<reference evidence="2" key="1">
    <citation type="submission" date="2015-01" db="EMBL/GenBank/DDBJ databases">
        <authorList>
            <person name="Aksoy S."/>
            <person name="Warren W."/>
            <person name="Wilson R.K."/>
        </authorList>
    </citation>
    <scope>NUCLEOTIDE SEQUENCE [LARGE SCALE GENOMIC DNA]</scope>
    <source>
        <strain evidence="2">IAEA</strain>
    </source>
</reference>
<sequence>MSVNCYCGGRHRPADVPEKSISFCSIIGMRSSYRVGACRIMPAVPAKTARRRVSIWRLQNATHIKARAQPLAAWPGKIT</sequence>
<dbReference type="EMBL" id="JXJN01007807">
    <property type="status" value="NOT_ANNOTATED_CDS"/>
    <property type="molecule type" value="Genomic_DNA"/>
</dbReference>
<name>A0A1B0B3B3_9MUSC</name>
<keyword evidence="2" id="KW-1185">Reference proteome</keyword>
<protein>
    <submittedName>
        <fullName evidence="1">Uncharacterized protein</fullName>
    </submittedName>
</protein>
<evidence type="ECO:0000313" key="2">
    <source>
        <dbReference type="Proteomes" id="UP000092460"/>
    </source>
</evidence>
<evidence type="ECO:0000313" key="1">
    <source>
        <dbReference type="EnsemblMetazoa" id="GPPI017435-PA"/>
    </source>
</evidence>
<accession>A0A1B0B3B3</accession>